<evidence type="ECO:0008006" key="3">
    <source>
        <dbReference type="Google" id="ProtNLM"/>
    </source>
</evidence>
<dbReference type="Gene3D" id="3.80.10.10">
    <property type="entry name" value="Ribonuclease Inhibitor"/>
    <property type="match status" value="1"/>
</dbReference>
<sequence length="450" mass="49998">MDVSLPNDVLRFLLDFLKEDHVALSRCILVNREFNWAASSVLYSQVVLCPPYVPTFDILDRISSASQPHNAAHVRALRIGGYFTSDILSSSPVQATLVAAVKAFNHLHTVEILPEMYPENLFDEVLEQLLHRHSLTTVRVNASCMLETGAPILARIHGLERLDLQCPNRLILNRLPSWLTRLNRLRELHLTSNCGSVTPGVLRTIAPLLTNVSALSFGLSYSVTDDDLFGFLAQLPCLQSAQLQHYLAQRDSQMRRLRSLTVHHSPTDDSDNIERLCAWVRRAIYGAPIERLQLCCDEFDESAFAPRCFDALVNDFVSANAVTLHMLDLGGWLISASVVSSLFDACAALAEFSAAIDKPGYLEFARRAPAMTRLHTAVLRIYDVGISVSIEDATQLMRSSALRRLTINDLKAEVCHCRDCVIHSLIRVIRRAVGCLGIAGRRCALCGPQS</sequence>
<gene>
    <name evidence="1" type="ORF">GGX14DRAFT_367657</name>
</gene>
<dbReference type="Proteomes" id="UP001219525">
    <property type="component" value="Unassembled WGS sequence"/>
</dbReference>
<dbReference type="AlphaFoldDB" id="A0AAD6Y7R2"/>
<comment type="caution">
    <text evidence="1">The sequence shown here is derived from an EMBL/GenBank/DDBJ whole genome shotgun (WGS) entry which is preliminary data.</text>
</comment>
<protein>
    <recommendedName>
        <fullName evidence="3">F-box domain-containing protein</fullName>
    </recommendedName>
</protein>
<organism evidence="1 2">
    <name type="scientific">Mycena pura</name>
    <dbReference type="NCBI Taxonomy" id="153505"/>
    <lineage>
        <taxon>Eukaryota</taxon>
        <taxon>Fungi</taxon>
        <taxon>Dikarya</taxon>
        <taxon>Basidiomycota</taxon>
        <taxon>Agaricomycotina</taxon>
        <taxon>Agaricomycetes</taxon>
        <taxon>Agaricomycetidae</taxon>
        <taxon>Agaricales</taxon>
        <taxon>Marasmiineae</taxon>
        <taxon>Mycenaceae</taxon>
        <taxon>Mycena</taxon>
    </lineage>
</organism>
<reference evidence="1" key="1">
    <citation type="submission" date="2023-03" db="EMBL/GenBank/DDBJ databases">
        <title>Massive genome expansion in bonnet fungi (Mycena s.s.) driven by repeated elements and novel gene families across ecological guilds.</title>
        <authorList>
            <consortium name="Lawrence Berkeley National Laboratory"/>
            <person name="Harder C.B."/>
            <person name="Miyauchi S."/>
            <person name="Viragh M."/>
            <person name="Kuo A."/>
            <person name="Thoen E."/>
            <person name="Andreopoulos B."/>
            <person name="Lu D."/>
            <person name="Skrede I."/>
            <person name="Drula E."/>
            <person name="Henrissat B."/>
            <person name="Morin E."/>
            <person name="Kohler A."/>
            <person name="Barry K."/>
            <person name="LaButti K."/>
            <person name="Morin E."/>
            <person name="Salamov A."/>
            <person name="Lipzen A."/>
            <person name="Mereny Z."/>
            <person name="Hegedus B."/>
            <person name="Baldrian P."/>
            <person name="Stursova M."/>
            <person name="Weitz H."/>
            <person name="Taylor A."/>
            <person name="Grigoriev I.V."/>
            <person name="Nagy L.G."/>
            <person name="Martin F."/>
            <person name="Kauserud H."/>
        </authorList>
    </citation>
    <scope>NUCLEOTIDE SEQUENCE</scope>
    <source>
        <strain evidence="1">9144</strain>
    </source>
</reference>
<keyword evidence="2" id="KW-1185">Reference proteome</keyword>
<dbReference type="SUPFAM" id="SSF52047">
    <property type="entry name" value="RNI-like"/>
    <property type="match status" value="1"/>
</dbReference>
<evidence type="ECO:0000313" key="1">
    <source>
        <dbReference type="EMBL" id="KAJ7206035.1"/>
    </source>
</evidence>
<dbReference type="EMBL" id="JARJCW010000041">
    <property type="protein sequence ID" value="KAJ7206035.1"/>
    <property type="molecule type" value="Genomic_DNA"/>
</dbReference>
<evidence type="ECO:0000313" key="2">
    <source>
        <dbReference type="Proteomes" id="UP001219525"/>
    </source>
</evidence>
<proteinExistence type="predicted"/>
<accession>A0AAD6Y7R2</accession>
<dbReference type="InterPro" id="IPR032675">
    <property type="entry name" value="LRR_dom_sf"/>
</dbReference>
<name>A0AAD6Y7R2_9AGAR</name>